<dbReference type="PANTHER" id="PTHR43130:SF3">
    <property type="entry name" value="HTH-TYPE TRANSCRIPTIONAL REGULATOR RV1931C"/>
    <property type="match status" value="1"/>
</dbReference>
<dbReference type="InterPro" id="IPR018062">
    <property type="entry name" value="HTH_AraC-typ_CS"/>
</dbReference>
<evidence type="ECO:0000256" key="2">
    <source>
        <dbReference type="ARBA" id="ARBA00023125"/>
    </source>
</evidence>
<dbReference type="PANTHER" id="PTHR43130">
    <property type="entry name" value="ARAC-FAMILY TRANSCRIPTIONAL REGULATOR"/>
    <property type="match status" value="1"/>
</dbReference>
<dbReference type="PRINTS" id="PR00032">
    <property type="entry name" value="HTHARAC"/>
</dbReference>
<dbReference type="Proteomes" id="UP000186895">
    <property type="component" value="Unassembled WGS sequence"/>
</dbReference>
<dbReference type="PROSITE" id="PS00041">
    <property type="entry name" value="HTH_ARAC_FAMILY_1"/>
    <property type="match status" value="1"/>
</dbReference>
<dbReference type="GO" id="GO:0003700">
    <property type="term" value="F:DNA-binding transcription factor activity"/>
    <property type="evidence" value="ECO:0007669"/>
    <property type="project" value="InterPro"/>
</dbReference>
<dbReference type="SMART" id="SM00342">
    <property type="entry name" value="HTH_ARAC"/>
    <property type="match status" value="1"/>
</dbReference>
<evidence type="ECO:0000313" key="6">
    <source>
        <dbReference type="Proteomes" id="UP000186895"/>
    </source>
</evidence>
<gene>
    <name evidence="5" type="ORF">SAMN05421647_102451</name>
</gene>
<dbReference type="Pfam" id="PF12833">
    <property type="entry name" value="HTH_18"/>
    <property type="match status" value="1"/>
</dbReference>
<organism evidence="5 6">
    <name type="scientific">Marinobacterium stanieri</name>
    <dbReference type="NCBI Taxonomy" id="49186"/>
    <lineage>
        <taxon>Bacteria</taxon>
        <taxon>Pseudomonadati</taxon>
        <taxon>Pseudomonadota</taxon>
        <taxon>Gammaproteobacteria</taxon>
        <taxon>Oceanospirillales</taxon>
        <taxon>Oceanospirillaceae</taxon>
        <taxon>Marinobacterium</taxon>
    </lineage>
</organism>
<sequence>MATDTSCQTEHVGFFLIPEFSMISFAAVVDPLRMANRLSGKPLYRWHFYGLHDEPVTCSNGIPISPSRSMNDVSDLNRLFVVAGINAHLVDEKPVFKWLRQLSRNKVALGGTSTGSLLLARAGLLKGHTCTIHWENRESMQEEFPGLNVSGELYEIDGRISTCSGGLAGLDMILQIIALQHGEALANDVAEQCIHPHIRPAHDKQRMKFQLRYHANHPRLVQALELMRENLEEVLTCEEIGQLVGISTRQLERLFHQNLSMSPAQYYMELRLERARHLLQQSSLTILQIATACGFSSTSYFSRCYRKKYQRSPREERARP</sequence>
<dbReference type="InterPro" id="IPR002818">
    <property type="entry name" value="DJ-1/PfpI"/>
</dbReference>
<reference evidence="5 6" key="1">
    <citation type="submission" date="2017-01" db="EMBL/GenBank/DDBJ databases">
        <authorList>
            <person name="Mah S.A."/>
            <person name="Swanson W.J."/>
            <person name="Moy G.W."/>
            <person name="Vacquier V.D."/>
        </authorList>
    </citation>
    <scope>NUCLEOTIDE SEQUENCE [LARGE SCALE GENOMIC DNA]</scope>
    <source>
        <strain evidence="5 6">DSM 7027</strain>
    </source>
</reference>
<keyword evidence="2" id="KW-0238">DNA-binding</keyword>
<dbReference type="Gene3D" id="3.40.50.880">
    <property type="match status" value="1"/>
</dbReference>
<protein>
    <submittedName>
        <fullName evidence="5">Transcriptional regulator, AraC family with amidase-like domain</fullName>
    </submittedName>
</protein>
<dbReference type="GO" id="GO:0043565">
    <property type="term" value="F:sequence-specific DNA binding"/>
    <property type="evidence" value="ECO:0007669"/>
    <property type="project" value="InterPro"/>
</dbReference>
<name>A0A1N6QEC8_9GAMM</name>
<dbReference type="SUPFAM" id="SSF46689">
    <property type="entry name" value="Homeodomain-like"/>
    <property type="match status" value="2"/>
</dbReference>
<accession>A0A1N6QEC8</accession>
<dbReference type="STRING" id="49186.SAMN05421647_102451"/>
<dbReference type="SUPFAM" id="SSF52317">
    <property type="entry name" value="Class I glutamine amidotransferase-like"/>
    <property type="match status" value="1"/>
</dbReference>
<dbReference type="InterPro" id="IPR018060">
    <property type="entry name" value="HTH_AraC"/>
</dbReference>
<keyword evidence="3" id="KW-0804">Transcription</keyword>
<dbReference type="CDD" id="cd03136">
    <property type="entry name" value="GATase1_AraC_ArgR_like"/>
    <property type="match status" value="1"/>
</dbReference>
<dbReference type="Gene3D" id="1.10.10.60">
    <property type="entry name" value="Homeodomain-like"/>
    <property type="match status" value="2"/>
</dbReference>
<dbReference type="AlphaFoldDB" id="A0A1N6QEC8"/>
<evidence type="ECO:0000259" key="4">
    <source>
        <dbReference type="PROSITE" id="PS01124"/>
    </source>
</evidence>
<dbReference type="InterPro" id="IPR009057">
    <property type="entry name" value="Homeodomain-like_sf"/>
</dbReference>
<evidence type="ECO:0000256" key="1">
    <source>
        <dbReference type="ARBA" id="ARBA00023015"/>
    </source>
</evidence>
<feature type="domain" description="HTH araC/xylS-type" evidence="4">
    <location>
        <begin position="221"/>
        <end position="319"/>
    </location>
</feature>
<dbReference type="Pfam" id="PF01965">
    <property type="entry name" value="DJ-1_PfpI"/>
    <property type="match status" value="1"/>
</dbReference>
<keyword evidence="6" id="KW-1185">Reference proteome</keyword>
<proteinExistence type="predicted"/>
<evidence type="ECO:0000313" key="5">
    <source>
        <dbReference type="EMBL" id="SIQ14964.1"/>
    </source>
</evidence>
<keyword evidence="1" id="KW-0805">Transcription regulation</keyword>
<dbReference type="RefSeq" id="WP_076461927.1">
    <property type="nucleotide sequence ID" value="NZ_FTMN01000002.1"/>
</dbReference>
<dbReference type="InterPro" id="IPR029062">
    <property type="entry name" value="Class_I_gatase-like"/>
</dbReference>
<dbReference type="PROSITE" id="PS01124">
    <property type="entry name" value="HTH_ARAC_FAMILY_2"/>
    <property type="match status" value="1"/>
</dbReference>
<dbReference type="eggNOG" id="COG4977">
    <property type="taxonomic scope" value="Bacteria"/>
</dbReference>
<dbReference type="InterPro" id="IPR020449">
    <property type="entry name" value="Tscrpt_reg_AraC-type_HTH"/>
</dbReference>
<dbReference type="InterPro" id="IPR052158">
    <property type="entry name" value="INH-QAR"/>
</dbReference>
<dbReference type="EMBL" id="FTMN01000002">
    <property type="protein sequence ID" value="SIQ14964.1"/>
    <property type="molecule type" value="Genomic_DNA"/>
</dbReference>
<evidence type="ECO:0000256" key="3">
    <source>
        <dbReference type="ARBA" id="ARBA00023163"/>
    </source>
</evidence>